<dbReference type="SMART" id="SM00450">
    <property type="entry name" value="RHOD"/>
    <property type="match status" value="1"/>
</dbReference>
<dbReference type="PANTHER" id="PTHR43031">
    <property type="entry name" value="FAD-DEPENDENT OXIDOREDUCTASE"/>
    <property type="match status" value="1"/>
</dbReference>
<gene>
    <name evidence="3" type="ORF">A35E_00081</name>
</gene>
<dbReference type="Gene3D" id="3.40.250.10">
    <property type="entry name" value="Rhodanese-like domain"/>
    <property type="match status" value="1"/>
</dbReference>
<keyword evidence="3" id="KW-0808">Transferase</keyword>
<proteinExistence type="predicted"/>
<dbReference type="InterPro" id="IPR050229">
    <property type="entry name" value="GlpE_sulfurtransferase"/>
</dbReference>
<dbReference type="AlphaFoldDB" id="J3YSV8"/>
<dbReference type="EMBL" id="CP003547">
    <property type="protein sequence ID" value="AFP85403.1"/>
    <property type="molecule type" value="Genomic_DNA"/>
</dbReference>
<keyword evidence="4" id="KW-1185">Reference proteome</keyword>
<dbReference type="Proteomes" id="UP000003937">
    <property type="component" value="Chromosome"/>
</dbReference>
<dbReference type="PROSITE" id="PS50206">
    <property type="entry name" value="RHODANESE_3"/>
    <property type="match status" value="1"/>
</dbReference>
<dbReference type="OrthoDB" id="9808735at2"/>
<dbReference type="HOGENOM" id="CLU_089574_1_5_6"/>
<feature type="transmembrane region" description="Helical" evidence="1">
    <location>
        <begin position="12"/>
        <end position="34"/>
    </location>
</feature>
<dbReference type="CDD" id="cd00158">
    <property type="entry name" value="RHOD"/>
    <property type="match status" value="1"/>
</dbReference>
<dbReference type="Pfam" id="PF00581">
    <property type="entry name" value="Rhodanese"/>
    <property type="match status" value="1"/>
</dbReference>
<evidence type="ECO:0000259" key="2">
    <source>
        <dbReference type="PROSITE" id="PS50206"/>
    </source>
</evidence>
<dbReference type="STRING" id="134287.A35E_00081"/>
<dbReference type="InterPro" id="IPR001763">
    <property type="entry name" value="Rhodanese-like_dom"/>
</dbReference>
<evidence type="ECO:0000313" key="3">
    <source>
        <dbReference type="EMBL" id="AFP85403.1"/>
    </source>
</evidence>
<dbReference type="PATRIC" id="fig|134287.3.peg.78"/>
<reference evidence="3 4" key="1">
    <citation type="journal article" date="2012" name="Mol. Biol. Evol.">
        <title>Genome reduction and co-evolution between the primary and secondary bacterial symbionts of psyllids.</title>
        <authorList>
            <person name="Sloan D.B."/>
            <person name="Moran N.A."/>
        </authorList>
    </citation>
    <scope>NUCLEOTIDE SEQUENCE [LARGE SCALE GENOMIC DNA]</scope>
    <source>
        <strain evidence="3">Hcub_S</strain>
    </source>
</reference>
<dbReference type="InterPro" id="IPR036873">
    <property type="entry name" value="Rhodanese-like_dom_sf"/>
</dbReference>
<keyword evidence="1" id="KW-0472">Membrane</keyword>
<feature type="domain" description="Rhodanese" evidence="2">
    <location>
        <begin position="50"/>
        <end position="141"/>
    </location>
</feature>
<dbReference type="GO" id="GO:0016740">
    <property type="term" value="F:transferase activity"/>
    <property type="evidence" value="ECO:0007669"/>
    <property type="project" value="UniProtKB-KW"/>
</dbReference>
<evidence type="ECO:0000256" key="1">
    <source>
        <dbReference type="SAM" id="Phobius"/>
    </source>
</evidence>
<organism evidence="3 4">
    <name type="scientific">secondary endosymbiont of Heteropsylla cubana</name>
    <dbReference type="NCBI Taxonomy" id="134287"/>
    <lineage>
        <taxon>Bacteria</taxon>
        <taxon>Pseudomonadati</taxon>
        <taxon>Pseudomonadota</taxon>
        <taxon>Gammaproteobacteria</taxon>
        <taxon>Enterobacterales</taxon>
        <taxon>Enterobacteriaceae</taxon>
        <taxon>aphid secondary symbionts</taxon>
    </lineage>
</organism>
<keyword evidence="1" id="KW-0812">Transmembrane</keyword>
<dbReference type="KEGG" id="sehc:A35E_00081"/>
<name>J3YSV8_9ENTR</name>
<evidence type="ECO:0000313" key="4">
    <source>
        <dbReference type="Proteomes" id="UP000003937"/>
    </source>
</evidence>
<dbReference type="RefSeq" id="WP_014888700.1">
    <property type="nucleotide sequence ID" value="NC_018420.1"/>
</dbReference>
<keyword evidence="1" id="KW-1133">Transmembrane helix</keyword>
<sequence length="145" mass="16864" precursor="true">MQKFIQFFIKHFILSLSWIFIFCTLIFVVFQNYFSKLKKITRIEAIQLINKEDAVIIDLRDYYDYQKGHIVNSLNLSQLDLKCQNLQTLGKEKHKPIIVVCNTGNESYSSAKTLITAGFNRVYVLTEGIYGWKKENLPLVSSKST</sequence>
<dbReference type="SUPFAM" id="SSF52821">
    <property type="entry name" value="Rhodanese/Cell cycle control phosphatase"/>
    <property type="match status" value="1"/>
</dbReference>
<protein>
    <submittedName>
        <fullName evidence="3">Rhodanese-related sulfurtransferase</fullName>
    </submittedName>
</protein>
<accession>J3YSV8</accession>
<dbReference type="PANTHER" id="PTHR43031:SF18">
    <property type="entry name" value="RHODANESE-RELATED SULFURTRANSFERASES"/>
    <property type="match status" value="1"/>
</dbReference>